<dbReference type="SUPFAM" id="SSF56801">
    <property type="entry name" value="Acetyl-CoA synthetase-like"/>
    <property type="match status" value="1"/>
</dbReference>
<dbReference type="InterPro" id="IPR000873">
    <property type="entry name" value="AMP-dep_synth/lig_dom"/>
</dbReference>
<dbReference type="Gene3D" id="3.40.50.12780">
    <property type="entry name" value="N-terminal domain of ligase-like"/>
    <property type="match status" value="1"/>
</dbReference>
<keyword evidence="4" id="KW-1185">Reference proteome</keyword>
<dbReference type="AlphaFoldDB" id="A0A4R6UEB9"/>
<dbReference type="OrthoDB" id="3435853at2"/>
<feature type="compositionally biased region" description="Basic and acidic residues" evidence="1">
    <location>
        <begin position="547"/>
        <end position="556"/>
    </location>
</feature>
<organism evidence="3 4">
    <name type="scientific">Actinorugispora endophytica</name>
    <dbReference type="NCBI Taxonomy" id="1605990"/>
    <lineage>
        <taxon>Bacteria</taxon>
        <taxon>Bacillati</taxon>
        <taxon>Actinomycetota</taxon>
        <taxon>Actinomycetes</taxon>
        <taxon>Streptosporangiales</taxon>
        <taxon>Nocardiopsidaceae</taxon>
        <taxon>Actinorugispora</taxon>
    </lineage>
</organism>
<dbReference type="PANTHER" id="PTHR43272">
    <property type="entry name" value="LONG-CHAIN-FATTY-ACID--COA LIGASE"/>
    <property type="match status" value="1"/>
</dbReference>
<evidence type="ECO:0000256" key="1">
    <source>
        <dbReference type="SAM" id="MobiDB-lite"/>
    </source>
</evidence>
<dbReference type="EMBL" id="SNYN01000036">
    <property type="protein sequence ID" value="TDQ44256.1"/>
    <property type="molecule type" value="Genomic_DNA"/>
</dbReference>
<dbReference type="InterPro" id="IPR042099">
    <property type="entry name" value="ANL_N_sf"/>
</dbReference>
<dbReference type="GO" id="GO:0016020">
    <property type="term" value="C:membrane"/>
    <property type="evidence" value="ECO:0007669"/>
    <property type="project" value="TreeGrafter"/>
</dbReference>
<feature type="region of interest" description="Disordered" evidence="1">
    <location>
        <begin position="473"/>
        <end position="556"/>
    </location>
</feature>
<proteinExistence type="predicted"/>
<dbReference type="GO" id="GO:0004467">
    <property type="term" value="F:long-chain fatty acid-CoA ligase activity"/>
    <property type="evidence" value="ECO:0007669"/>
    <property type="project" value="TreeGrafter"/>
</dbReference>
<name>A0A4R6UEB9_9ACTN</name>
<feature type="compositionally biased region" description="Basic and acidic residues" evidence="1">
    <location>
        <begin position="1"/>
        <end position="19"/>
    </location>
</feature>
<feature type="compositionally biased region" description="Low complexity" evidence="1">
    <location>
        <begin position="485"/>
        <end position="495"/>
    </location>
</feature>
<dbReference type="Pfam" id="PF00501">
    <property type="entry name" value="AMP-binding"/>
    <property type="match status" value="1"/>
</dbReference>
<dbReference type="PANTHER" id="PTHR43272:SF52">
    <property type="entry name" value="AMP-DEPENDENT SYNTHETASE_LIGASE DOMAIN-CONTAINING PROTEIN"/>
    <property type="match status" value="1"/>
</dbReference>
<protein>
    <submittedName>
        <fullName evidence="3">Long-chain acyl-CoA synthetase</fullName>
    </submittedName>
</protein>
<evidence type="ECO:0000259" key="2">
    <source>
        <dbReference type="Pfam" id="PF00501"/>
    </source>
</evidence>
<evidence type="ECO:0000313" key="4">
    <source>
        <dbReference type="Proteomes" id="UP000295281"/>
    </source>
</evidence>
<feature type="region of interest" description="Disordered" evidence="1">
    <location>
        <begin position="1"/>
        <end position="34"/>
    </location>
</feature>
<dbReference type="Proteomes" id="UP000295281">
    <property type="component" value="Unassembled WGS sequence"/>
</dbReference>
<reference evidence="3 4" key="1">
    <citation type="submission" date="2019-03" db="EMBL/GenBank/DDBJ databases">
        <title>Genomic Encyclopedia of Type Strains, Phase IV (KMG-IV): sequencing the most valuable type-strain genomes for metagenomic binning, comparative biology and taxonomic classification.</title>
        <authorList>
            <person name="Goeker M."/>
        </authorList>
    </citation>
    <scope>NUCLEOTIDE SEQUENCE [LARGE SCALE GENOMIC DNA]</scope>
    <source>
        <strain evidence="3 4">DSM 46770</strain>
    </source>
</reference>
<gene>
    <name evidence="3" type="ORF">EV190_13612</name>
</gene>
<dbReference type="RefSeq" id="WP_133743641.1">
    <property type="nucleotide sequence ID" value="NZ_SNYN01000036.1"/>
</dbReference>
<sequence length="556" mass="59775">MRQRRGDETSRWPRVERLGDLPYQDNSAAPRSGGFVRRAGNRWERRSLDDFRHDVTQVAQGLIASGVAAGDRVVLACGTRYEWAVVAFAVWAVRGILVPVHLSCSAARLQHVIRDSLPTVVIVESERHARAVAGVHREPGILARVCRLEEPPEGGTGGWTNPGLAPIVSAGTYMAASAVLFRREETTRDDIAVIAHPATTGTRSRGVVLTHRNLLSCADSLLARTGDLIDDIPEGDASTLIHVPLAEVFAQTLLVACLMAGVRVGFPSGRSALMPEIRRFAPTILLAHPHLLDRAYALEHAAEQKKSKNPGWDNLSAFNAATEHAITYGQGGRRGVWRRISHAMHDWLYTRIRDRFGGRVAFIACIGGVPERFTHFFNGAGLPIVQGFGMAETAGPLAIDVIGKSPSGGVGRPLPGVRVRVSPAGEVQVSGATVARGYWNAPAPTIAAFHEGWFATGLTGGLTSDGVLTLNRRARRRPPPPEAVAPPGARAALPPAASPDRRPQPPLPVRRPEHPAPPAPTPPPPDTEARPVRDPRPGGADILNAPDEQRRQDVAH</sequence>
<feature type="compositionally biased region" description="Pro residues" evidence="1">
    <location>
        <begin position="504"/>
        <end position="526"/>
    </location>
</feature>
<accession>A0A4R6UEB9</accession>
<feature type="compositionally biased region" description="Basic and acidic residues" evidence="1">
    <location>
        <begin position="527"/>
        <end position="536"/>
    </location>
</feature>
<evidence type="ECO:0000313" key="3">
    <source>
        <dbReference type="EMBL" id="TDQ44256.1"/>
    </source>
</evidence>
<comment type="caution">
    <text evidence="3">The sequence shown here is derived from an EMBL/GenBank/DDBJ whole genome shotgun (WGS) entry which is preliminary data.</text>
</comment>
<feature type="domain" description="AMP-dependent synthetase/ligase" evidence="2">
    <location>
        <begin position="41"/>
        <end position="439"/>
    </location>
</feature>